<evidence type="ECO:0000313" key="1">
    <source>
        <dbReference type="EMBL" id="RDW91033.1"/>
    </source>
</evidence>
<accession>A0A3D8SXJ3</accession>
<dbReference type="AlphaFoldDB" id="A0A3D8SXJ3"/>
<dbReference type="PANTHER" id="PTHR38122">
    <property type="entry name" value="GLYCOPROTEIN X"/>
    <property type="match status" value="1"/>
</dbReference>
<keyword evidence="2" id="KW-1185">Reference proteome</keyword>
<dbReference type="Proteomes" id="UP000256328">
    <property type="component" value="Unassembled WGS sequence"/>
</dbReference>
<dbReference type="OrthoDB" id="5414836at2759"/>
<gene>
    <name evidence="1" type="ORF">BP5796_02198</name>
</gene>
<dbReference type="PANTHER" id="PTHR38122:SF1">
    <property type="entry name" value="GLYCOPROTEIN X"/>
    <property type="match status" value="1"/>
</dbReference>
<sequence>MYPPCKALFTDSWQTTEYLRTTVYLNIYTTATTTENITLTVDTTETTSITIDTIDSITDTDSASVTVTTKSTTPTTITADISSSTTQYVVETSTTTASESVTLASTESTVSISTLQNIVPTTVLQPGLTYTSEATIATTFIQSGSTVTSSIIVTGLGAAITQTTSVPTTVLITTTSDGATITLSQSSSVPASGTFDTILGQNVIASITETVTSIPTTVSICAIPSNTAPTNPQSTGNDSTWGCSPGYVCNPPKPNHCNIWASALAEDYRCDVKDCIPAPAFEGVIWPENTTAYYPPVEGYYNLDPVAFGLSYDIFAQVVLTEYVISDHSTSVLTTITTGNWASQASLSHYPAAPTANVLRMLLKRWSLARRDSSVVPAVCYAQCNNCFIEAQKIGKASALCAPGSAFESDYTSCQACVAAHGDTSKLSLQAYVQPEFAQFVNYCNALAAQSQFAAVAPSVVGVRPSVVTVTTGTTTSTSTGPTSTVGIMAKTTVVSGNSSATSLQPPQFTGGAIRPQASGASLLGVVVLLGFCFT</sequence>
<comment type="caution">
    <text evidence="1">The sequence shown here is derived from an EMBL/GenBank/DDBJ whole genome shotgun (WGS) entry which is preliminary data.</text>
</comment>
<reference evidence="1 2" key="1">
    <citation type="journal article" date="2018" name="IMA Fungus">
        <title>IMA Genome-F 9: Draft genome sequence of Annulohypoxylon stygium, Aspergillus mulundensis, Berkeleyomyces basicola (syn. Thielaviopsis basicola), Ceratocystis smalleyi, two Cercospora beticola strains, Coleophoma cylindrospora, Fusarium fracticaudum, Phialophora cf. hyalina, and Morchella septimelata.</title>
        <authorList>
            <person name="Wingfield B.D."/>
            <person name="Bills G.F."/>
            <person name="Dong Y."/>
            <person name="Huang W."/>
            <person name="Nel W.J."/>
            <person name="Swalarsk-Parry B.S."/>
            <person name="Vaghefi N."/>
            <person name="Wilken P.M."/>
            <person name="An Z."/>
            <person name="de Beer Z.W."/>
            <person name="De Vos L."/>
            <person name="Chen L."/>
            <person name="Duong T.A."/>
            <person name="Gao Y."/>
            <person name="Hammerbacher A."/>
            <person name="Kikkert J.R."/>
            <person name="Li Y."/>
            <person name="Li H."/>
            <person name="Li K."/>
            <person name="Li Q."/>
            <person name="Liu X."/>
            <person name="Ma X."/>
            <person name="Naidoo K."/>
            <person name="Pethybridge S.J."/>
            <person name="Sun J."/>
            <person name="Steenkamp E.T."/>
            <person name="van der Nest M.A."/>
            <person name="van Wyk S."/>
            <person name="Wingfield M.J."/>
            <person name="Xiong C."/>
            <person name="Yue Q."/>
            <person name="Zhang X."/>
        </authorList>
    </citation>
    <scope>NUCLEOTIDE SEQUENCE [LARGE SCALE GENOMIC DNA]</scope>
    <source>
        <strain evidence="1 2">BP5796</strain>
    </source>
</reference>
<organism evidence="1 2">
    <name type="scientific">Coleophoma crateriformis</name>
    <dbReference type="NCBI Taxonomy" id="565419"/>
    <lineage>
        <taxon>Eukaryota</taxon>
        <taxon>Fungi</taxon>
        <taxon>Dikarya</taxon>
        <taxon>Ascomycota</taxon>
        <taxon>Pezizomycotina</taxon>
        <taxon>Leotiomycetes</taxon>
        <taxon>Helotiales</taxon>
        <taxon>Dermateaceae</taxon>
        <taxon>Coleophoma</taxon>
    </lineage>
</organism>
<evidence type="ECO:0000313" key="2">
    <source>
        <dbReference type="Proteomes" id="UP000256328"/>
    </source>
</evidence>
<name>A0A3D8SXJ3_9HELO</name>
<proteinExistence type="predicted"/>
<dbReference type="EMBL" id="PDLN01000003">
    <property type="protein sequence ID" value="RDW91033.1"/>
    <property type="molecule type" value="Genomic_DNA"/>
</dbReference>
<protein>
    <submittedName>
        <fullName evidence="1">Uncharacterized protein</fullName>
    </submittedName>
</protein>